<dbReference type="Gene3D" id="3.40.630.30">
    <property type="match status" value="1"/>
</dbReference>
<organism evidence="3 4">
    <name type="scientific">Neurospora tetraspora</name>
    <dbReference type="NCBI Taxonomy" id="94610"/>
    <lineage>
        <taxon>Eukaryota</taxon>
        <taxon>Fungi</taxon>
        <taxon>Dikarya</taxon>
        <taxon>Ascomycota</taxon>
        <taxon>Pezizomycotina</taxon>
        <taxon>Sordariomycetes</taxon>
        <taxon>Sordariomycetidae</taxon>
        <taxon>Sordariales</taxon>
        <taxon>Sordariaceae</taxon>
        <taxon>Neurospora</taxon>
    </lineage>
</organism>
<reference evidence="3" key="1">
    <citation type="journal article" date="2023" name="Mol. Phylogenet. Evol.">
        <title>Genome-scale phylogeny and comparative genomics of the fungal order Sordariales.</title>
        <authorList>
            <person name="Hensen N."/>
            <person name="Bonometti L."/>
            <person name="Westerberg I."/>
            <person name="Brannstrom I.O."/>
            <person name="Guillou S."/>
            <person name="Cros-Aarteil S."/>
            <person name="Calhoun S."/>
            <person name="Haridas S."/>
            <person name="Kuo A."/>
            <person name="Mondo S."/>
            <person name="Pangilinan J."/>
            <person name="Riley R."/>
            <person name="LaButti K."/>
            <person name="Andreopoulos B."/>
            <person name="Lipzen A."/>
            <person name="Chen C."/>
            <person name="Yan M."/>
            <person name="Daum C."/>
            <person name="Ng V."/>
            <person name="Clum A."/>
            <person name="Steindorff A."/>
            <person name="Ohm R.A."/>
            <person name="Martin F."/>
            <person name="Silar P."/>
            <person name="Natvig D.O."/>
            <person name="Lalanne C."/>
            <person name="Gautier V."/>
            <person name="Ament-Velasquez S.L."/>
            <person name="Kruys A."/>
            <person name="Hutchinson M.I."/>
            <person name="Powell A.J."/>
            <person name="Barry K."/>
            <person name="Miller A.N."/>
            <person name="Grigoriev I.V."/>
            <person name="Debuchy R."/>
            <person name="Gladieux P."/>
            <person name="Hiltunen Thoren M."/>
            <person name="Johannesson H."/>
        </authorList>
    </citation>
    <scope>NUCLEOTIDE SEQUENCE</scope>
    <source>
        <strain evidence="3">CBS 560.94</strain>
    </source>
</reference>
<protein>
    <recommendedName>
        <fullName evidence="2">N-acetyltransferase domain-containing protein</fullName>
    </recommendedName>
</protein>
<evidence type="ECO:0000313" key="3">
    <source>
        <dbReference type="EMBL" id="KAK3347679.1"/>
    </source>
</evidence>
<dbReference type="InterPro" id="IPR016181">
    <property type="entry name" value="Acyl_CoA_acyltransferase"/>
</dbReference>
<dbReference type="EMBL" id="JAUEPP010000003">
    <property type="protein sequence ID" value="KAK3347679.1"/>
    <property type="molecule type" value="Genomic_DNA"/>
</dbReference>
<feature type="region of interest" description="Disordered" evidence="1">
    <location>
        <begin position="271"/>
        <end position="299"/>
    </location>
</feature>
<dbReference type="CDD" id="cd04301">
    <property type="entry name" value="NAT_SF"/>
    <property type="match status" value="1"/>
</dbReference>
<dbReference type="InterPro" id="IPR000182">
    <property type="entry name" value="GNAT_dom"/>
</dbReference>
<accession>A0AAE0MSZ8</accession>
<dbReference type="GO" id="GO:0016747">
    <property type="term" value="F:acyltransferase activity, transferring groups other than amino-acyl groups"/>
    <property type="evidence" value="ECO:0007669"/>
    <property type="project" value="InterPro"/>
</dbReference>
<name>A0AAE0MSZ8_9PEZI</name>
<evidence type="ECO:0000259" key="2">
    <source>
        <dbReference type="PROSITE" id="PS51186"/>
    </source>
</evidence>
<dbReference type="AlphaFoldDB" id="A0AAE0MSZ8"/>
<dbReference type="Pfam" id="PF00583">
    <property type="entry name" value="Acetyltransf_1"/>
    <property type="match status" value="1"/>
</dbReference>
<dbReference type="Proteomes" id="UP001278500">
    <property type="component" value="Unassembled WGS sequence"/>
</dbReference>
<evidence type="ECO:0000256" key="1">
    <source>
        <dbReference type="SAM" id="MobiDB-lite"/>
    </source>
</evidence>
<dbReference type="RefSeq" id="XP_062682761.1">
    <property type="nucleotide sequence ID" value="XM_062828163.1"/>
</dbReference>
<feature type="domain" description="N-acetyltransferase" evidence="2">
    <location>
        <begin position="76"/>
        <end position="255"/>
    </location>
</feature>
<dbReference type="GeneID" id="87865317"/>
<feature type="region of interest" description="Disordered" evidence="1">
    <location>
        <begin position="1"/>
        <end position="53"/>
    </location>
</feature>
<dbReference type="PROSITE" id="PS51186">
    <property type="entry name" value="GNAT"/>
    <property type="match status" value="1"/>
</dbReference>
<dbReference type="SUPFAM" id="SSF55729">
    <property type="entry name" value="Acyl-CoA N-acyltransferases (Nat)"/>
    <property type="match status" value="1"/>
</dbReference>
<sequence length="309" mass="35637">MERQPRPALRLQIPPQPHLRPPNTDSSTGSFIVRLHVPRQPRPADDGPRAPPSISPFVFANGMLPPRPHDIGSMDIYVRPGEPRDLPHLLKIQPASTQNLRTSVNLRTWLRWRARHTTYGEVHLRNCLRDGKLWVAVAELATGENWIVGFATGIPQDRWNREGPRDNVLYFTIHVHVSVRRMGVGSQLLKQIEQDMWERGFDYLVASAFMQEPWKEPEETFLKKNDFQRLNTLGWRNGMCPLPLIMATLLILNKQYSEIQPGMQRTLWIKDLPPRPGSKRYGDVTPPSDESTPESYEWPSLRRLLAEDD</sequence>
<keyword evidence="4" id="KW-1185">Reference proteome</keyword>
<gene>
    <name evidence="3" type="ORF">B0H65DRAFT_507715</name>
</gene>
<evidence type="ECO:0000313" key="4">
    <source>
        <dbReference type="Proteomes" id="UP001278500"/>
    </source>
</evidence>
<reference evidence="3" key="2">
    <citation type="submission" date="2023-06" db="EMBL/GenBank/DDBJ databases">
        <authorList>
            <consortium name="Lawrence Berkeley National Laboratory"/>
            <person name="Haridas S."/>
            <person name="Hensen N."/>
            <person name="Bonometti L."/>
            <person name="Westerberg I."/>
            <person name="Brannstrom I.O."/>
            <person name="Guillou S."/>
            <person name="Cros-Aarteil S."/>
            <person name="Calhoun S."/>
            <person name="Kuo A."/>
            <person name="Mondo S."/>
            <person name="Pangilinan J."/>
            <person name="Riley R."/>
            <person name="Labutti K."/>
            <person name="Andreopoulos B."/>
            <person name="Lipzen A."/>
            <person name="Chen C."/>
            <person name="Yanf M."/>
            <person name="Daum C."/>
            <person name="Ng V."/>
            <person name="Clum A."/>
            <person name="Steindorff A."/>
            <person name="Ohm R."/>
            <person name="Martin F."/>
            <person name="Silar P."/>
            <person name="Natvig D."/>
            <person name="Lalanne C."/>
            <person name="Gautier V."/>
            <person name="Ament-Velasquez S.L."/>
            <person name="Kruys A."/>
            <person name="Hutchinson M.I."/>
            <person name="Powell A.J."/>
            <person name="Barry K."/>
            <person name="Miller A.N."/>
            <person name="Grigoriev I.V."/>
            <person name="Debuchy R."/>
            <person name="Gladieux P."/>
            <person name="Thoren M.H."/>
            <person name="Johannesson H."/>
        </authorList>
    </citation>
    <scope>NUCLEOTIDE SEQUENCE</scope>
    <source>
        <strain evidence="3">CBS 560.94</strain>
    </source>
</reference>
<proteinExistence type="predicted"/>
<comment type="caution">
    <text evidence="3">The sequence shown here is derived from an EMBL/GenBank/DDBJ whole genome shotgun (WGS) entry which is preliminary data.</text>
</comment>